<name>A0A921IRP1_9ACTN</name>
<dbReference type="PANTHER" id="PTHR43100">
    <property type="entry name" value="GLUTAMATE SYNTHASE [NADPH] SMALL CHAIN"/>
    <property type="match status" value="1"/>
</dbReference>
<evidence type="ECO:0000259" key="6">
    <source>
        <dbReference type="Pfam" id="PF07992"/>
    </source>
</evidence>
<dbReference type="InterPro" id="IPR028261">
    <property type="entry name" value="DPD_II"/>
</dbReference>
<keyword evidence="1" id="KW-0028">Amino-acid biosynthesis</keyword>
<reference evidence="8" key="1">
    <citation type="journal article" date="2021" name="PeerJ">
        <title>Extensive microbial diversity within the chicken gut microbiome revealed by metagenomics and culture.</title>
        <authorList>
            <person name="Gilroy R."/>
            <person name="Ravi A."/>
            <person name="Getino M."/>
            <person name="Pursley I."/>
            <person name="Horton D.L."/>
            <person name="Alikhan N.F."/>
            <person name="Baker D."/>
            <person name="Gharbi K."/>
            <person name="Hall N."/>
            <person name="Watson M."/>
            <person name="Adriaenssens E.M."/>
            <person name="Foster-Nyarko E."/>
            <person name="Jarju S."/>
            <person name="Secka A."/>
            <person name="Antonio M."/>
            <person name="Oren A."/>
            <person name="Chaudhuri R.R."/>
            <person name="La Ragione R."/>
            <person name="Hildebrand F."/>
            <person name="Pallen M.J."/>
        </authorList>
    </citation>
    <scope>NUCLEOTIDE SEQUENCE</scope>
    <source>
        <strain evidence="8">ChiHjej13B12-9602</strain>
    </source>
</reference>
<gene>
    <name evidence="8" type="ORF">K8V70_01475</name>
</gene>
<dbReference type="InterPro" id="IPR006005">
    <property type="entry name" value="Glut_synth_ssu1"/>
</dbReference>
<dbReference type="GO" id="GO:0006537">
    <property type="term" value="P:glutamate biosynthetic process"/>
    <property type="evidence" value="ECO:0007669"/>
    <property type="project" value="UniProtKB-KW"/>
</dbReference>
<dbReference type="InterPro" id="IPR009051">
    <property type="entry name" value="Helical_ferredxn"/>
</dbReference>
<reference evidence="8" key="2">
    <citation type="submission" date="2021-09" db="EMBL/GenBank/DDBJ databases">
        <authorList>
            <person name="Gilroy R."/>
        </authorList>
    </citation>
    <scope>NUCLEOTIDE SEQUENCE</scope>
    <source>
        <strain evidence="8">ChiHjej13B12-9602</strain>
    </source>
</reference>
<evidence type="ECO:0000313" key="9">
    <source>
        <dbReference type="Proteomes" id="UP000753256"/>
    </source>
</evidence>
<comment type="caution">
    <text evidence="8">The sequence shown here is derived from an EMBL/GenBank/DDBJ whole genome shotgun (WGS) entry which is preliminary data.</text>
</comment>
<dbReference type="InterPro" id="IPR051394">
    <property type="entry name" value="Glutamate_Synthase"/>
</dbReference>
<sequence>MGQVGAFLEHGRVVHRLRPVEERTRDFNQLYIEVAEEEHRVQASRCMMCGVAFCQAGISFGGARPSGCPLHNLIPEWNDLVWKGRWGEAAARLALTNPFPEFTGRVCPALCEAACNLGTVEGEPTAIHDTELAISDFEWTHGGPARFAAASASAGRVAVVGSGPAGLACAWELARRGFNVDVWERDDRAGGLLMYGIPQMKLEKRIVERRIRLMEELGITFHLGADACDPDIAECIARGSDAVVIATGAREARTLNVPGIDASGVYQALEYLSATTRAHLDGTPEPISAKGKDVVVIGGGDTGNDCLGTAVRQGARSVRQLEVLPEPPGARAADNPWPEWPGIKRTDYGQEEAIELMEGEMRRWSCDTVRIEVDAEGAARGVTVADLRWEGGAPERVAGSEETLPAQLVLIACGFTGPERGVFEALGCTFSHPEARSPRPLAIGTSHRCAREDSGDSRDTHAGESRASTAKPVFTCGDARSGASLVVSAIADALACADEVARALSHRASATIE</sequence>
<dbReference type="SUPFAM" id="SSF46548">
    <property type="entry name" value="alpha-helical ferredoxin"/>
    <property type="match status" value="1"/>
</dbReference>
<evidence type="ECO:0000256" key="3">
    <source>
        <dbReference type="ARBA" id="ARBA00023164"/>
    </source>
</evidence>
<evidence type="ECO:0000256" key="5">
    <source>
        <dbReference type="SAM" id="MobiDB-lite"/>
    </source>
</evidence>
<comment type="pathway">
    <text evidence="4">Amino-acid biosynthesis.</text>
</comment>
<feature type="domain" description="Dihydroprymidine dehydrogenase" evidence="7">
    <location>
        <begin position="24"/>
        <end position="141"/>
    </location>
</feature>
<dbReference type="AlphaFoldDB" id="A0A921IRP1"/>
<evidence type="ECO:0000313" key="8">
    <source>
        <dbReference type="EMBL" id="HJG36522.1"/>
    </source>
</evidence>
<dbReference type="RefSeq" id="WP_273188728.1">
    <property type="nucleotide sequence ID" value="NZ_DYUZ01000007.1"/>
</dbReference>
<dbReference type="Proteomes" id="UP000753256">
    <property type="component" value="Unassembled WGS sequence"/>
</dbReference>
<keyword evidence="3" id="KW-0314">Glutamate biosynthesis</keyword>
<dbReference type="PANTHER" id="PTHR43100:SF3">
    <property type="entry name" value="FAD_NAD(P)-BINDING DOMAIN-CONTAINING PROTEIN"/>
    <property type="match status" value="1"/>
</dbReference>
<evidence type="ECO:0000256" key="2">
    <source>
        <dbReference type="ARBA" id="ARBA00023002"/>
    </source>
</evidence>
<evidence type="ECO:0000259" key="7">
    <source>
        <dbReference type="Pfam" id="PF14691"/>
    </source>
</evidence>
<dbReference type="Pfam" id="PF14691">
    <property type="entry name" value="Fer4_20"/>
    <property type="match status" value="1"/>
</dbReference>
<dbReference type="InterPro" id="IPR036188">
    <property type="entry name" value="FAD/NAD-bd_sf"/>
</dbReference>
<dbReference type="SUPFAM" id="SSF51971">
    <property type="entry name" value="Nucleotide-binding domain"/>
    <property type="match status" value="1"/>
</dbReference>
<dbReference type="Pfam" id="PF07992">
    <property type="entry name" value="Pyr_redox_2"/>
    <property type="match status" value="1"/>
</dbReference>
<dbReference type="EMBL" id="DYUZ01000007">
    <property type="protein sequence ID" value="HJG36522.1"/>
    <property type="molecule type" value="Genomic_DNA"/>
</dbReference>
<keyword evidence="2" id="KW-0560">Oxidoreductase</keyword>
<feature type="compositionally biased region" description="Basic and acidic residues" evidence="5">
    <location>
        <begin position="449"/>
        <end position="464"/>
    </location>
</feature>
<dbReference type="InterPro" id="IPR023753">
    <property type="entry name" value="FAD/NAD-binding_dom"/>
</dbReference>
<accession>A0A921IRP1</accession>
<organism evidence="8 9">
    <name type="scientific">Enorma phocaeensis</name>
    <dbReference type="NCBI Taxonomy" id="1871019"/>
    <lineage>
        <taxon>Bacteria</taxon>
        <taxon>Bacillati</taxon>
        <taxon>Actinomycetota</taxon>
        <taxon>Coriobacteriia</taxon>
        <taxon>Coriobacteriales</taxon>
        <taxon>Coriobacteriaceae</taxon>
        <taxon>Enorma</taxon>
    </lineage>
</organism>
<dbReference type="PRINTS" id="PR00419">
    <property type="entry name" value="ADXRDTASE"/>
</dbReference>
<evidence type="ECO:0000256" key="4">
    <source>
        <dbReference type="ARBA" id="ARBA00029440"/>
    </source>
</evidence>
<dbReference type="GO" id="GO:0016639">
    <property type="term" value="F:oxidoreductase activity, acting on the CH-NH2 group of donors, NAD or NADP as acceptor"/>
    <property type="evidence" value="ECO:0007669"/>
    <property type="project" value="InterPro"/>
</dbReference>
<dbReference type="Gene3D" id="3.50.50.60">
    <property type="entry name" value="FAD/NAD(P)-binding domain"/>
    <property type="match status" value="2"/>
</dbReference>
<feature type="region of interest" description="Disordered" evidence="5">
    <location>
        <begin position="437"/>
        <end position="469"/>
    </location>
</feature>
<dbReference type="NCBIfam" id="TIGR01317">
    <property type="entry name" value="GOGAT_sm_gam"/>
    <property type="match status" value="1"/>
</dbReference>
<evidence type="ECO:0000256" key="1">
    <source>
        <dbReference type="ARBA" id="ARBA00022605"/>
    </source>
</evidence>
<dbReference type="GO" id="GO:0051536">
    <property type="term" value="F:iron-sulfur cluster binding"/>
    <property type="evidence" value="ECO:0007669"/>
    <property type="project" value="InterPro"/>
</dbReference>
<protein>
    <submittedName>
        <fullName evidence="8">Glutamate synthase subunit beta</fullName>
    </submittedName>
</protein>
<feature type="domain" description="FAD/NAD(P)-binding" evidence="6">
    <location>
        <begin position="156"/>
        <end position="327"/>
    </location>
</feature>
<proteinExistence type="predicted"/>
<dbReference type="Gene3D" id="1.10.1060.10">
    <property type="entry name" value="Alpha-helical ferredoxin"/>
    <property type="match status" value="1"/>
</dbReference>